<proteinExistence type="predicted"/>
<keyword evidence="1" id="KW-0472">Membrane</keyword>
<dbReference type="Proteomes" id="UP000214688">
    <property type="component" value="Chromosome"/>
</dbReference>
<keyword evidence="1" id="KW-0812">Transmembrane</keyword>
<dbReference type="EMBL" id="CP022657">
    <property type="protein sequence ID" value="ASS75033.1"/>
    <property type="molecule type" value="Genomic_DNA"/>
</dbReference>
<evidence type="ECO:0000256" key="1">
    <source>
        <dbReference type="SAM" id="Phobius"/>
    </source>
</evidence>
<feature type="transmembrane region" description="Helical" evidence="1">
    <location>
        <begin position="41"/>
        <end position="63"/>
    </location>
</feature>
<keyword evidence="3" id="KW-1185">Reference proteome</keyword>
<sequence>MPLLFFRPCPYSVCNGQSGLFVRRGQEVIISLRQLSRFLRLIIFTIIFSFICFKVLMIVQAMIEPANKYKEPIGGDAVKVDARYEPVTPDHSYDEILYRLNLFFEIGE</sequence>
<evidence type="ECO:0008006" key="4">
    <source>
        <dbReference type="Google" id="ProtNLM"/>
    </source>
</evidence>
<dbReference type="AlphaFoldDB" id="A0A223D0T4"/>
<dbReference type="InterPro" id="IPR025321">
    <property type="entry name" value="DUF4227"/>
</dbReference>
<protein>
    <recommendedName>
        <fullName evidence="4">DUF4227 domain-containing protein</fullName>
    </recommendedName>
</protein>
<evidence type="ECO:0000313" key="2">
    <source>
        <dbReference type="EMBL" id="ASS75033.1"/>
    </source>
</evidence>
<reference evidence="2 3" key="1">
    <citation type="journal article" date="2015" name="Int. J. Syst. Evol. Microbiol.">
        <title>Tumebacillus algifaecis sp. nov., isolated from decomposing algal scum.</title>
        <authorList>
            <person name="Wu Y.F."/>
            <person name="Zhang B."/>
            <person name="Xing P."/>
            <person name="Wu Q.L."/>
            <person name="Liu S.J."/>
        </authorList>
    </citation>
    <scope>NUCLEOTIDE SEQUENCE [LARGE SCALE GENOMIC DNA]</scope>
    <source>
        <strain evidence="2 3">THMBR28</strain>
    </source>
</reference>
<gene>
    <name evidence="2" type="ORF">CIG75_08565</name>
</gene>
<dbReference type="Pfam" id="PF14004">
    <property type="entry name" value="DUF4227"/>
    <property type="match status" value="1"/>
</dbReference>
<organism evidence="2 3">
    <name type="scientific">Tumebacillus algifaecis</name>
    <dbReference type="NCBI Taxonomy" id="1214604"/>
    <lineage>
        <taxon>Bacteria</taxon>
        <taxon>Bacillati</taxon>
        <taxon>Bacillota</taxon>
        <taxon>Bacilli</taxon>
        <taxon>Bacillales</taxon>
        <taxon>Alicyclobacillaceae</taxon>
        <taxon>Tumebacillus</taxon>
    </lineage>
</organism>
<evidence type="ECO:0000313" key="3">
    <source>
        <dbReference type="Proteomes" id="UP000214688"/>
    </source>
</evidence>
<name>A0A223D0T4_9BACL</name>
<accession>A0A223D0T4</accession>
<dbReference type="KEGG" id="tab:CIG75_08565"/>
<keyword evidence="1" id="KW-1133">Transmembrane helix</keyword>